<dbReference type="SUPFAM" id="SSF81383">
    <property type="entry name" value="F-box domain"/>
    <property type="match status" value="1"/>
</dbReference>
<dbReference type="Proteomes" id="UP001396334">
    <property type="component" value="Unassembled WGS sequence"/>
</dbReference>
<organism evidence="2 3">
    <name type="scientific">Hibiscus sabdariffa</name>
    <name type="common">roselle</name>
    <dbReference type="NCBI Taxonomy" id="183260"/>
    <lineage>
        <taxon>Eukaryota</taxon>
        <taxon>Viridiplantae</taxon>
        <taxon>Streptophyta</taxon>
        <taxon>Embryophyta</taxon>
        <taxon>Tracheophyta</taxon>
        <taxon>Spermatophyta</taxon>
        <taxon>Magnoliopsida</taxon>
        <taxon>eudicotyledons</taxon>
        <taxon>Gunneridae</taxon>
        <taxon>Pentapetalae</taxon>
        <taxon>rosids</taxon>
        <taxon>malvids</taxon>
        <taxon>Malvales</taxon>
        <taxon>Malvaceae</taxon>
        <taxon>Malvoideae</taxon>
        <taxon>Hibiscus</taxon>
    </lineage>
</organism>
<evidence type="ECO:0000313" key="2">
    <source>
        <dbReference type="EMBL" id="KAK9016883.1"/>
    </source>
</evidence>
<dbReference type="InterPro" id="IPR050796">
    <property type="entry name" value="SCF_F-box_component"/>
</dbReference>
<dbReference type="PANTHER" id="PTHR31672">
    <property type="entry name" value="BNACNNG10540D PROTEIN"/>
    <property type="match status" value="1"/>
</dbReference>
<protein>
    <recommendedName>
        <fullName evidence="1">F-box domain-containing protein</fullName>
    </recommendedName>
</protein>
<name>A0ABR2RVQ8_9ROSI</name>
<reference evidence="2 3" key="1">
    <citation type="journal article" date="2024" name="G3 (Bethesda)">
        <title>Genome assembly of Hibiscus sabdariffa L. provides insights into metabolisms of medicinal natural products.</title>
        <authorList>
            <person name="Kim T."/>
        </authorList>
    </citation>
    <scope>NUCLEOTIDE SEQUENCE [LARGE SCALE GENOMIC DNA]</scope>
    <source>
        <strain evidence="2">TK-2024</strain>
        <tissue evidence="2">Old leaves</tissue>
    </source>
</reference>
<dbReference type="InterPro" id="IPR017451">
    <property type="entry name" value="F-box-assoc_interact_dom"/>
</dbReference>
<proteinExistence type="predicted"/>
<dbReference type="Gene3D" id="1.20.1280.50">
    <property type="match status" value="1"/>
</dbReference>
<dbReference type="PROSITE" id="PS50181">
    <property type="entry name" value="FBOX"/>
    <property type="match status" value="1"/>
</dbReference>
<dbReference type="PANTHER" id="PTHR31672:SF13">
    <property type="entry name" value="F-BOX PROTEIN CPR30-LIKE"/>
    <property type="match status" value="1"/>
</dbReference>
<sequence length="343" mass="40179">MNEGNDRGFEYLPNDLLDKILRRIPAEQLWWRCRLVCTRWKSLVSSPSFAHAHLQQSPPTFFVSKHRGGKQKVDLFYPRDDDAKRAFDGLFQRWNHRMRGDIVLPVASCNGLVLFQSFSCGSAEFHIGNPITGEILTLKAPSYGNELEMTIHFFGFFFHSSTQEYKLLFYHRTDRPSTKNRFGYAMVMHTLGSAKWRSLRAPLYDVWCSSQPLVVVDNTLYWMFPNLSCENSILMFSMDSEEFRTISHPKYPCKPGDTHQWIRLLEMDGRLTCWCWVVGLMVQECFFEVFVFDTVDHVGAHTHWTRIYVLDLTQTFGSYMSHTVRDFYNLKLGSIQNRELLLF</sequence>
<dbReference type="NCBIfam" id="TIGR01640">
    <property type="entry name" value="F_box_assoc_1"/>
    <property type="match status" value="1"/>
</dbReference>
<dbReference type="SMART" id="SM00256">
    <property type="entry name" value="FBOX"/>
    <property type="match status" value="1"/>
</dbReference>
<comment type="caution">
    <text evidence="2">The sequence shown here is derived from an EMBL/GenBank/DDBJ whole genome shotgun (WGS) entry which is preliminary data.</text>
</comment>
<dbReference type="EMBL" id="JBBPBN010000020">
    <property type="protein sequence ID" value="KAK9016883.1"/>
    <property type="molecule type" value="Genomic_DNA"/>
</dbReference>
<gene>
    <name evidence="2" type="ORF">V6N11_079376</name>
</gene>
<keyword evidence="3" id="KW-1185">Reference proteome</keyword>
<feature type="domain" description="F-box" evidence="1">
    <location>
        <begin position="6"/>
        <end position="54"/>
    </location>
</feature>
<accession>A0ABR2RVQ8</accession>
<dbReference type="Pfam" id="PF00646">
    <property type="entry name" value="F-box"/>
    <property type="match status" value="1"/>
</dbReference>
<dbReference type="InterPro" id="IPR036047">
    <property type="entry name" value="F-box-like_dom_sf"/>
</dbReference>
<dbReference type="InterPro" id="IPR013187">
    <property type="entry name" value="F-box-assoc_dom_typ3"/>
</dbReference>
<dbReference type="Pfam" id="PF08268">
    <property type="entry name" value="FBA_3"/>
    <property type="match status" value="1"/>
</dbReference>
<dbReference type="InterPro" id="IPR001810">
    <property type="entry name" value="F-box_dom"/>
</dbReference>
<evidence type="ECO:0000259" key="1">
    <source>
        <dbReference type="PROSITE" id="PS50181"/>
    </source>
</evidence>
<evidence type="ECO:0000313" key="3">
    <source>
        <dbReference type="Proteomes" id="UP001396334"/>
    </source>
</evidence>